<dbReference type="AlphaFoldDB" id="A0A1I4EK27"/>
<reference evidence="2" key="1">
    <citation type="submission" date="2016-10" db="EMBL/GenBank/DDBJ databases">
        <authorList>
            <person name="Varghese N."/>
            <person name="Submissions S."/>
        </authorList>
    </citation>
    <scope>NUCLEOTIDE SEQUENCE [LARGE SCALE GENOMIC DNA]</scope>
    <source>
        <strain evidence="2">DSM 28453</strain>
    </source>
</reference>
<organism evidence="1 2">
    <name type="scientific">Shimia haliotis</name>
    <dbReference type="NCBI Taxonomy" id="1280847"/>
    <lineage>
        <taxon>Bacteria</taxon>
        <taxon>Pseudomonadati</taxon>
        <taxon>Pseudomonadota</taxon>
        <taxon>Alphaproteobacteria</taxon>
        <taxon>Rhodobacterales</taxon>
        <taxon>Roseobacteraceae</taxon>
    </lineage>
</organism>
<proteinExistence type="predicted"/>
<evidence type="ECO:0000313" key="1">
    <source>
        <dbReference type="EMBL" id="SFL06092.1"/>
    </source>
</evidence>
<keyword evidence="2" id="KW-1185">Reference proteome</keyword>
<dbReference type="RefSeq" id="WP_093324070.1">
    <property type="nucleotide sequence ID" value="NZ_FOSZ01000004.1"/>
</dbReference>
<sequence length="45" mass="4687">MLRTITVGSCVSIQGTLVGNLPDGRISVLVGDKIFSGKPISTINK</sequence>
<accession>A0A1I4EK27</accession>
<evidence type="ECO:0000313" key="2">
    <source>
        <dbReference type="Proteomes" id="UP000198851"/>
    </source>
</evidence>
<gene>
    <name evidence="1" type="ORF">SAMN04488036_104343</name>
</gene>
<dbReference type="STRING" id="1280847.SAMN04488036_104343"/>
<dbReference type="EMBL" id="FOSZ01000004">
    <property type="protein sequence ID" value="SFL06092.1"/>
    <property type="molecule type" value="Genomic_DNA"/>
</dbReference>
<name>A0A1I4EK27_9RHOB</name>
<protein>
    <submittedName>
        <fullName evidence="1">Uncharacterized protein</fullName>
    </submittedName>
</protein>
<dbReference type="Proteomes" id="UP000198851">
    <property type="component" value="Unassembled WGS sequence"/>
</dbReference>